<accession>A0A517YQ01</accession>
<evidence type="ECO:0000313" key="2">
    <source>
        <dbReference type="EMBL" id="QDU32298.1"/>
    </source>
</evidence>
<dbReference type="RefSeq" id="WP_145073635.1">
    <property type="nucleotide sequence ID" value="NZ_CP036425.1"/>
</dbReference>
<dbReference type="KEGG" id="pcor:KS4_03300"/>
<proteinExistence type="predicted"/>
<dbReference type="Proteomes" id="UP000317369">
    <property type="component" value="Chromosome"/>
</dbReference>
<dbReference type="EMBL" id="CP036425">
    <property type="protein sequence ID" value="QDU32298.1"/>
    <property type="molecule type" value="Genomic_DNA"/>
</dbReference>
<protein>
    <recommendedName>
        <fullName evidence="1">Ice-binding protein C-terminal domain-containing protein</fullName>
    </recommendedName>
</protein>
<organism evidence="2 3">
    <name type="scientific">Poriferisphaera corsica</name>
    <dbReference type="NCBI Taxonomy" id="2528020"/>
    <lineage>
        <taxon>Bacteria</taxon>
        <taxon>Pseudomonadati</taxon>
        <taxon>Planctomycetota</taxon>
        <taxon>Phycisphaerae</taxon>
        <taxon>Phycisphaerales</taxon>
        <taxon>Phycisphaeraceae</taxon>
        <taxon>Poriferisphaera</taxon>
    </lineage>
</organism>
<dbReference type="InterPro" id="IPR013424">
    <property type="entry name" value="Ice-binding_C"/>
</dbReference>
<keyword evidence="3" id="KW-1185">Reference proteome</keyword>
<sequence>MRDGKTIQLFVSALLVTLWTTQAYAGIGSFDDISFWVGEGANEAALVIEWGDDKGKGMVWGYRWDGEQTGEDMVEAIAAADPSLYYMSKRGTQYGSNLAGFGYDIDQDGELGVIGRVGLDFAGLVSKPDESGFIDVVDAYTDSDMWEALDADDHHASGWYTGYWSYWTSYETNPFDGGEWNYSPLGMSSLELENGGWQGWSYSNFSEVGSGQAPSDVISAPVLAVPEPASISLLGLGCVLVLCRRNK</sequence>
<evidence type="ECO:0000259" key="1">
    <source>
        <dbReference type="Pfam" id="PF07589"/>
    </source>
</evidence>
<evidence type="ECO:0000313" key="3">
    <source>
        <dbReference type="Proteomes" id="UP000317369"/>
    </source>
</evidence>
<dbReference type="AlphaFoldDB" id="A0A517YQ01"/>
<feature type="domain" description="Ice-binding protein C-terminal" evidence="1">
    <location>
        <begin position="224"/>
        <end position="245"/>
    </location>
</feature>
<dbReference type="OrthoDB" id="286482at2"/>
<dbReference type="NCBIfam" id="TIGR02595">
    <property type="entry name" value="PEP_CTERM"/>
    <property type="match status" value="1"/>
</dbReference>
<dbReference type="Pfam" id="PF07589">
    <property type="entry name" value="PEP-CTERM"/>
    <property type="match status" value="1"/>
</dbReference>
<gene>
    <name evidence="2" type="ORF">KS4_03300</name>
</gene>
<name>A0A517YQ01_9BACT</name>
<reference evidence="2 3" key="1">
    <citation type="submission" date="2019-02" db="EMBL/GenBank/DDBJ databases">
        <title>Deep-cultivation of Planctomycetes and their phenomic and genomic characterization uncovers novel biology.</title>
        <authorList>
            <person name="Wiegand S."/>
            <person name="Jogler M."/>
            <person name="Boedeker C."/>
            <person name="Pinto D."/>
            <person name="Vollmers J."/>
            <person name="Rivas-Marin E."/>
            <person name="Kohn T."/>
            <person name="Peeters S.H."/>
            <person name="Heuer A."/>
            <person name="Rast P."/>
            <person name="Oberbeckmann S."/>
            <person name="Bunk B."/>
            <person name="Jeske O."/>
            <person name="Meyerdierks A."/>
            <person name="Storesund J.E."/>
            <person name="Kallscheuer N."/>
            <person name="Luecker S."/>
            <person name="Lage O.M."/>
            <person name="Pohl T."/>
            <person name="Merkel B.J."/>
            <person name="Hornburger P."/>
            <person name="Mueller R.-W."/>
            <person name="Bruemmer F."/>
            <person name="Labrenz M."/>
            <person name="Spormann A.M."/>
            <person name="Op den Camp H."/>
            <person name="Overmann J."/>
            <person name="Amann R."/>
            <person name="Jetten M.S.M."/>
            <person name="Mascher T."/>
            <person name="Medema M.H."/>
            <person name="Devos D.P."/>
            <person name="Kaster A.-K."/>
            <person name="Ovreas L."/>
            <person name="Rohde M."/>
            <person name="Galperin M.Y."/>
            <person name="Jogler C."/>
        </authorList>
    </citation>
    <scope>NUCLEOTIDE SEQUENCE [LARGE SCALE GENOMIC DNA]</scope>
    <source>
        <strain evidence="2 3">KS4</strain>
    </source>
</reference>